<feature type="domain" description="Fibronectin type-III" evidence="2">
    <location>
        <begin position="327"/>
        <end position="420"/>
    </location>
</feature>
<dbReference type="EnsemblMetazoa" id="CLYHEMT017240.1">
    <property type="protein sequence ID" value="CLYHEMP017240.1"/>
    <property type="gene ID" value="CLYHEMG017240"/>
</dbReference>
<feature type="domain" description="F5/8 type C" evidence="1">
    <location>
        <begin position="677"/>
        <end position="784"/>
    </location>
</feature>
<dbReference type="Gene3D" id="2.60.40.10">
    <property type="entry name" value="Immunoglobulins"/>
    <property type="match status" value="1"/>
</dbReference>
<dbReference type="InterPro" id="IPR013783">
    <property type="entry name" value="Ig-like_fold"/>
</dbReference>
<dbReference type="SMART" id="SM00060">
    <property type="entry name" value="FN3"/>
    <property type="match status" value="2"/>
</dbReference>
<dbReference type="PROSITE" id="PS50853">
    <property type="entry name" value="FN3"/>
    <property type="match status" value="2"/>
</dbReference>
<evidence type="ECO:0000259" key="1">
    <source>
        <dbReference type="PROSITE" id="PS50022"/>
    </source>
</evidence>
<dbReference type="PROSITE" id="PS50022">
    <property type="entry name" value="FA58C_3"/>
    <property type="match status" value="2"/>
</dbReference>
<dbReference type="CDD" id="cd00063">
    <property type="entry name" value="FN3"/>
    <property type="match status" value="1"/>
</dbReference>
<accession>A0A7M6DN29</accession>
<sequence>DGTIWLRVDFPEVFLVHGIAISGSGNAAHYATLEYSIDYIYNGATSNYNNKEIIASVIQSDKYRYLTDIKVFNTSFLARNIIIFPHKCANDLITNNPSGCGIRWEILGSSKSLGNLPRPKIIDDGRTTQCVSLYVENSDDVSFVKHPKLLDTDYKTEENKTSHKTDCYKRLNLKFLEPRLKLFAPYKQVVDDIERGTLYYYLTFQCTAKFGDERLTVENNVTVDFEEHPNPPSFIQFDGYHDNQTIAFSWSSNTSELLLKKLSYNITVFSTKDDVIIYQSSNINENKTNISGFDQLTNYTVIVQSRNKYTFSKETTDLFFLTMGASKPLKVSASNFALTQFAITFDEPDRNFGDIVGYQAYCRGGGEEVYRSINKDDERKIWMTNLEGNTNYKCKVRALVTQHKIFGEWSDVISGKTLTDLCHQPIGISDGQISDVSVNGRIAEEKDPDSARFLTPFPEEKNCAKKVTFIETQFGKPMTIKGIAFRSWSKIIGIEMLYAFRNADPWVLIGKSVRGGDKPKEFREFSYNGENGEIEYKNIGDWITLQYMRIDLPNSANCLQMELYGCPEVCHSFITYPDLQETGKDSSSTEFECVENKTISFQHAITLTGIKLDFDNETKAELEMECINYETSSIIKAISKMAKRSTVLWFDKEYICDAINLKTTVCSTFSVIGCSSASMSSLGVQDGKGTLSAVGSSTDTNFKAAYGRLHDFGAKKQRVGRYIPYSGWLSQPLQGSVTPSFTVDLVGNSLIHGIAISGAGNAAHYATLSYTIAYVYNGKTLDYD</sequence>
<organism evidence="3 4">
    <name type="scientific">Clytia hemisphaerica</name>
    <dbReference type="NCBI Taxonomy" id="252671"/>
    <lineage>
        <taxon>Eukaryota</taxon>
        <taxon>Metazoa</taxon>
        <taxon>Cnidaria</taxon>
        <taxon>Hydrozoa</taxon>
        <taxon>Hydroidolina</taxon>
        <taxon>Leptothecata</taxon>
        <taxon>Obeliida</taxon>
        <taxon>Clytiidae</taxon>
        <taxon>Clytia</taxon>
    </lineage>
</organism>
<proteinExistence type="predicted"/>
<dbReference type="SUPFAM" id="SSF49265">
    <property type="entry name" value="Fibronectin type III"/>
    <property type="match status" value="1"/>
</dbReference>
<dbReference type="InterPro" id="IPR008979">
    <property type="entry name" value="Galactose-bd-like_sf"/>
</dbReference>
<dbReference type="Gene3D" id="2.60.120.260">
    <property type="entry name" value="Galactose-binding domain-like"/>
    <property type="match status" value="3"/>
</dbReference>
<feature type="domain" description="Fibronectin type-III" evidence="2">
    <location>
        <begin position="231"/>
        <end position="325"/>
    </location>
</feature>
<protein>
    <submittedName>
        <fullName evidence="3">Uncharacterized protein</fullName>
    </submittedName>
</protein>
<keyword evidence="4" id="KW-1185">Reference proteome</keyword>
<dbReference type="AlphaFoldDB" id="A0A7M6DN29"/>
<dbReference type="InterPro" id="IPR036116">
    <property type="entry name" value="FN3_sf"/>
</dbReference>
<evidence type="ECO:0000313" key="3">
    <source>
        <dbReference type="EnsemblMetazoa" id="CLYHEMP017240.1"/>
    </source>
</evidence>
<reference evidence="3" key="1">
    <citation type="submission" date="2021-01" db="UniProtKB">
        <authorList>
            <consortium name="EnsemblMetazoa"/>
        </authorList>
    </citation>
    <scope>IDENTIFICATION</scope>
</reference>
<feature type="domain" description="F5/8 type C" evidence="1">
    <location>
        <begin position="1"/>
        <end position="109"/>
    </location>
</feature>
<evidence type="ECO:0000259" key="2">
    <source>
        <dbReference type="PROSITE" id="PS50853"/>
    </source>
</evidence>
<dbReference type="Proteomes" id="UP000594262">
    <property type="component" value="Unplaced"/>
</dbReference>
<dbReference type="SUPFAM" id="SSF49785">
    <property type="entry name" value="Galactose-binding domain-like"/>
    <property type="match status" value="1"/>
</dbReference>
<dbReference type="InterPro" id="IPR003961">
    <property type="entry name" value="FN3_dom"/>
</dbReference>
<evidence type="ECO:0000313" key="4">
    <source>
        <dbReference type="Proteomes" id="UP000594262"/>
    </source>
</evidence>
<dbReference type="InterPro" id="IPR000421">
    <property type="entry name" value="FA58C"/>
</dbReference>
<name>A0A7M6DN29_9CNID</name>